<feature type="zinc finger region" description="C3H1-type" evidence="4">
    <location>
        <begin position="43"/>
        <end position="76"/>
    </location>
</feature>
<evidence type="ECO:0000256" key="5">
    <source>
        <dbReference type="SAM" id="MobiDB-lite"/>
    </source>
</evidence>
<sequence>MASRRRGGGNSNRFGGGRSNNNNFGGSRNRNQQQQQNQGGHEQPDARLCKFFLLGGAQQCQSGHKSGGCQFAHSLQRVADVLVAKNTGQRGRGGSASNAVTAVCSHKDESGGVRVFTGTKDGHWRMWNALSWQLEQDVAMEGEVHALEVAAGFLVCGYEGPTPTLPGVTVGLVRAWNLANPATPYDFHISTEMPFAHLQRTYSVQLKIDASPEVYTGSHDGAIHCWGFDAAQNKFHLKQKLEGHVLGVTSLSLFTSGGTFLLSGSMDRSVRVWSVDSDPKACQGLLTKNNSGHSDVVTSVTTLSMGEAQYFLTGSMDRHVKVWNSSGGCDHDQQCGGPVLSLCTTVDPGQKQIVLVGLVDGTIELRQPDLGFRLRATLSNRFSVGHPDQLKALCAGDGYFCSGGADAKLMVWQWVGPLPPGR</sequence>
<feature type="compositionally biased region" description="Gly residues" evidence="5">
    <location>
        <begin position="8"/>
        <end position="18"/>
    </location>
</feature>
<reference evidence="7" key="1">
    <citation type="submission" date="2021-01" db="EMBL/GenBank/DDBJ databases">
        <authorList>
            <person name="Corre E."/>
            <person name="Pelletier E."/>
            <person name="Niang G."/>
            <person name="Scheremetjew M."/>
            <person name="Finn R."/>
            <person name="Kale V."/>
            <person name="Holt S."/>
            <person name="Cochrane G."/>
            <person name="Meng A."/>
            <person name="Brown T."/>
            <person name="Cohen L."/>
        </authorList>
    </citation>
    <scope>NUCLEOTIDE SEQUENCE</scope>
    <source>
        <strain evidence="7">CCMP1756</strain>
    </source>
</reference>
<dbReference type="PROSITE" id="PS50103">
    <property type="entry name" value="ZF_C3H1"/>
    <property type="match status" value="1"/>
</dbReference>
<evidence type="ECO:0000313" key="7">
    <source>
        <dbReference type="EMBL" id="CAE0704006.1"/>
    </source>
</evidence>
<dbReference type="PANTHER" id="PTHR22844:SF387">
    <property type="entry name" value="F3I6.5 PROTEIN"/>
    <property type="match status" value="1"/>
</dbReference>
<dbReference type="InterPro" id="IPR001680">
    <property type="entry name" value="WD40_rpt"/>
</dbReference>
<proteinExistence type="predicted"/>
<evidence type="ECO:0000256" key="2">
    <source>
        <dbReference type="ARBA" id="ARBA00022737"/>
    </source>
</evidence>
<dbReference type="InterPro" id="IPR036322">
    <property type="entry name" value="WD40_repeat_dom_sf"/>
</dbReference>
<dbReference type="Gene3D" id="2.130.10.10">
    <property type="entry name" value="YVTN repeat-like/Quinoprotein amine dehydrogenase"/>
    <property type="match status" value="2"/>
</dbReference>
<feature type="domain" description="C3H1-type" evidence="6">
    <location>
        <begin position="43"/>
        <end position="76"/>
    </location>
</feature>
<feature type="repeat" description="WD" evidence="3">
    <location>
        <begin position="290"/>
        <end position="324"/>
    </location>
</feature>
<gene>
    <name evidence="7" type="ORF">PCAL00307_LOCUS19454</name>
</gene>
<evidence type="ECO:0000259" key="6">
    <source>
        <dbReference type="PROSITE" id="PS50103"/>
    </source>
</evidence>
<dbReference type="PROSITE" id="PS50294">
    <property type="entry name" value="WD_REPEATS_REGION"/>
    <property type="match status" value="2"/>
</dbReference>
<protein>
    <recommendedName>
        <fullName evidence="6">C3H1-type domain-containing protein</fullName>
    </recommendedName>
</protein>
<dbReference type="EMBL" id="HBIW01022570">
    <property type="protein sequence ID" value="CAE0704006.1"/>
    <property type="molecule type" value="Transcribed_RNA"/>
</dbReference>
<feature type="repeat" description="WD" evidence="3">
    <location>
        <begin position="241"/>
        <end position="277"/>
    </location>
</feature>
<keyword evidence="4" id="KW-0479">Metal-binding</keyword>
<name>A0A7S4A5E1_9STRA</name>
<dbReference type="InterPro" id="IPR045182">
    <property type="entry name" value="JINGUBANG-like"/>
</dbReference>
<dbReference type="InterPro" id="IPR020472">
    <property type="entry name" value="WD40_PAC1"/>
</dbReference>
<keyword evidence="2" id="KW-0677">Repeat</keyword>
<dbReference type="PRINTS" id="PR00320">
    <property type="entry name" value="GPROTEINBRPT"/>
</dbReference>
<evidence type="ECO:0000256" key="4">
    <source>
        <dbReference type="PROSITE-ProRule" id="PRU00723"/>
    </source>
</evidence>
<dbReference type="SUPFAM" id="SSF50978">
    <property type="entry name" value="WD40 repeat-like"/>
    <property type="match status" value="1"/>
</dbReference>
<feature type="compositionally biased region" description="Low complexity" evidence="5">
    <location>
        <begin position="19"/>
        <end position="40"/>
    </location>
</feature>
<keyword evidence="4" id="KW-0862">Zinc</keyword>
<keyword evidence="4" id="KW-0863">Zinc-finger</keyword>
<dbReference type="AlphaFoldDB" id="A0A7S4A5E1"/>
<keyword evidence="1 3" id="KW-0853">WD repeat</keyword>
<dbReference type="InterPro" id="IPR000571">
    <property type="entry name" value="Znf_CCCH"/>
</dbReference>
<dbReference type="SMART" id="SM00320">
    <property type="entry name" value="WD40"/>
    <property type="match status" value="5"/>
</dbReference>
<dbReference type="PROSITE" id="PS50082">
    <property type="entry name" value="WD_REPEATS_2"/>
    <property type="match status" value="2"/>
</dbReference>
<accession>A0A7S4A5E1</accession>
<organism evidence="7">
    <name type="scientific">Pelagomonas calceolata</name>
    <dbReference type="NCBI Taxonomy" id="35677"/>
    <lineage>
        <taxon>Eukaryota</taxon>
        <taxon>Sar</taxon>
        <taxon>Stramenopiles</taxon>
        <taxon>Ochrophyta</taxon>
        <taxon>Pelagophyceae</taxon>
        <taxon>Pelagomonadales</taxon>
        <taxon>Pelagomonadaceae</taxon>
        <taxon>Pelagomonas</taxon>
    </lineage>
</organism>
<dbReference type="Pfam" id="PF00400">
    <property type="entry name" value="WD40"/>
    <property type="match status" value="2"/>
</dbReference>
<dbReference type="GO" id="GO:0008270">
    <property type="term" value="F:zinc ion binding"/>
    <property type="evidence" value="ECO:0007669"/>
    <property type="project" value="UniProtKB-KW"/>
</dbReference>
<feature type="region of interest" description="Disordered" evidence="5">
    <location>
        <begin position="1"/>
        <end position="42"/>
    </location>
</feature>
<evidence type="ECO:0000256" key="3">
    <source>
        <dbReference type="PROSITE-ProRule" id="PRU00221"/>
    </source>
</evidence>
<evidence type="ECO:0000256" key="1">
    <source>
        <dbReference type="ARBA" id="ARBA00022574"/>
    </source>
</evidence>
<dbReference type="InterPro" id="IPR015943">
    <property type="entry name" value="WD40/YVTN_repeat-like_dom_sf"/>
</dbReference>
<dbReference type="PANTHER" id="PTHR22844">
    <property type="entry name" value="F-BOX AND WD40 DOMAIN PROTEIN"/>
    <property type="match status" value="1"/>
</dbReference>